<protein>
    <submittedName>
        <fullName evidence="4">Ca-activated chloride channel family protein</fullName>
    </submittedName>
</protein>
<dbReference type="PANTHER" id="PTHR30006:SF2">
    <property type="entry name" value="ABC TRANSPORTER SUBSTRATE-BINDING PROTEIN"/>
    <property type="match status" value="1"/>
</dbReference>
<dbReference type="OrthoDB" id="3170630at2"/>
<dbReference type="Gene3D" id="3.40.190.10">
    <property type="entry name" value="Periplasmic binding protein-like II"/>
    <property type="match status" value="1"/>
</dbReference>
<dbReference type="GO" id="GO:0030288">
    <property type="term" value="C:outer membrane-bounded periplasmic space"/>
    <property type="evidence" value="ECO:0007669"/>
    <property type="project" value="TreeGrafter"/>
</dbReference>
<dbReference type="CDD" id="cd00198">
    <property type="entry name" value="vWFA"/>
    <property type="match status" value="1"/>
</dbReference>
<accession>A0A3N1CUU6</accession>
<dbReference type="InterPro" id="IPR036465">
    <property type="entry name" value="vWFA_dom_sf"/>
</dbReference>
<dbReference type="RefSeq" id="WP_123670442.1">
    <property type="nucleotide sequence ID" value="NZ_RJKE01000001.1"/>
</dbReference>
<dbReference type="InterPro" id="IPR002035">
    <property type="entry name" value="VWF_A"/>
</dbReference>
<dbReference type="PROSITE" id="PS51257">
    <property type="entry name" value="PROKAR_LIPOPROTEIN"/>
    <property type="match status" value="1"/>
</dbReference>
<evidence type="ECO:0000259" key="3">
    <source>
        <dbReference type="PROSITE" id="PS50234"/>
    </source>
</evidence>
<name>A0A3N1CUU6_9ACTN</name>
<evidence type="ECO:0000256" key="2">
    <source>
        <dbReference type="SAM" id="SignalP"/>
    </source>
</evidence>
<dbReference type="Pfam" id="PF13531">
    <property type="entry name" value="SBP_bac_11"/>
    <property type="match status" value="1"/>
</dbReference>
<dbReference type="GO" id="GO:0030975">
    <property type="term" value="F:thiamine binding"/>
    <property type="evidence" value="ECO:0007669"/>
    <property type="project" value="TreeGrafter"/>
</dbReference>
<feature type="chain" id="PRO_5018106125" evidence="2">
    <location>
        <begin position="25"/>
        <end position="523"/>
    </location>
</feature>
<keyword evidence="5" id="KW-1185">Reference proteome</keyword>
<dbReference type="GO" id="GO:0015888">
    <property type="term" value="P:thiamine transport"/>
    <property type="evidence" value="ECO:0007669"/>
    <property type="project" value="TreeGrafter"/>
</dbReference>
<sequence>MRRPRRLIAGLAACALLLLGTACTGDPPAVRLRVLASPELTDMAPLLAGLRADTGIELVLDHRGTVEASRLLAAGGTGHDLAWLSDDRYLQLLLQEAADPPLYPLSAKTMTSPVVFGIRPEAAARLRREAGDPRLSWADLADGAAEGLVRFGMADPRSANSGLSALVGIATAAAGTGGALRPEDVACDRLRGLFSGQTLTAPTSDALVDAFVAGQDETDALIGYESTLLALNASGRLREPLEIVYPEDGIVLSEYPLLLLDPDRRAAYDEVVAWLKRPETQRRIMARTLRRPVVPEVERDARLRAEIGNALYFPGRAEVVERLLADHEAARAPGQVVFVLDYSGSMRGARIKALRAAFAGLDGADTSPSGKFARFYRGERFILIRFGDGVRAERDVTLTGTAEAAAVHDFLGADEFSRTTAVWSALDHAYRRAAELRRADPARPTTVVLMTDGLSNAGIGFAEFVRRYRALPAETREVPTYAIRFGEADPAELRRAAETTGGRMVDATASSLEAAFKETRGCR</sequence>
<organism evidence="4 5">
    <name type="scientific">Actinocorallia herbida</name>
    <dbReference type="NCBI Taxonomy" id="58109"/>
    <lineage>
        <taxon>Bacteria</taxon>
        <taxon>Bacillati</taxon>
        <taxon>Actinomycetota</taxon>
        <taxon>Actinomycetes</taxon>
        <taxon>Streptosporangiales</taxon>
        <taxon>Thermomonosporaceae</taxon>
        <taxon>Actinocorallia</taxon>
    </lineage>
</organism>
<evidence type="ECO:0000256" key="1">
    <source>
        <dbReference type="ARBA" id="ARBA00022729"/>
    </source>
</evidence>
<dbReference type="PANTHER" id="PTHR30006">
    <property type="entry name" value="THIAMINE-BINDING PERIPLASMIC PROTEIN-RELATED"/>
    <property type="match status" value="1"/>
</dbReference>
<dbReference type="Gene3D" id="3.40.50.410">
    <property type="entry name" value="von Willebrand factor, type A domain"/>
    <property type="match status" value="1"/>
</dbReference>
<proteinExistence type="predicted"/>
<reference evidence="4 5" key="1">
    <citation type="submission" date="2018-11" db="EMBL/GenBank/DDBJ databases">
        <title>Sequencing the genomes of 1000 actinobacteria strains.</title>
        <authorList>
            <person name="Klenk H.-P."/>
        </authorList>
    </citation>
    <scope>NUCLEOTIDE SEQUENCE [LARGE SCALE GENOMIC DNA]</scope>
    <source>
        <strain evidence="4 5">DSM 44254</strain>
    </source>
</reference>
<feature type="signal peptide" evidence="2">
    <location>
        <begin position="1"/>
        <end position="24"/>
    </location>
</feature>
<dbReference type="SUPFAM" id="SSF53300">
    <property type="entry name" value="vWA-like"/>
    <property type="match status" value="1"/>
</dbReference>
<gene>
    <name evidence="4" type="ORF">EDD29_2607</name>
</gene>
<dbReference type="SMART" id="SM00327">
    <property type="entry name" value="VWA"/>
    <property type="match status" value="1"/>
</dbReference>
<feature type="domain" description="VWFA" evidence="3">
    <location>
        <begin position="335"/>
        <end position="497"/>
    </location>
</feature>
<evidence type="ECO:0000313" key="5">
    <source>
        <dbReference type="Proteomes" id="UP000272400"/>
    </source>
</evidence>
<dbReference type="Proteomes" id="UP000272400">
    <property type="component" value="Unassembled WGS sequence"/>
</dbReference>
<keyword evidence="1 2" id="KW-0732">Signal</keyword>
<evidence type="ECO:0000313" key="4">
    <source>
        <dbReference type="EMBL" id="ROO85072.1"/>
    </source>
</evidence>
<dbReference type="AlphaFoldDB" id="A0A3N1CUU6"/>
<comment type="caution">
    <text evidence="4">The sequence shown here is derived from an EMBL/GenBank/DDBJ whole genome shotgun (WGS) entry which is preliminary data.</text>
</comment>
<dbReference type="Pfam" id="PF00092">
    <property type="entry name" value="VWA"/>
    <property type="match status" value="1"/>
</dbReference>
<dbReference type="GO" id="GO:0030976">
    <property type="term" value="F:thiamine pyrophosphate binding"/>
    <property type="evidence" value="ECO:0007669"/>
    <property type="project" value="TreeGrafter"/>
</dbReference>
<dbReference type="EMBL" id="RJKE01000001">
    <property type="protein sequence ID" value="ROO85072.1"/>
    <property type="molecule type" value="Genomic_DNA"/>
</dbReference>
<dbReference type="SUPFAM" id="SSF53850">
    <property type="entry name" value="Periplasmic binding protein-like II"/>
    <property type="match status" value="1"/>
</dbReference>
<dbReference type="PROSITE" id="PS50234">
    <property type="entry name" value="VWFA"/>
    <property type="match status" value="1"/>
</dbReference>